<protein>
    <recommendedName>
        <fullName evidence="1">DUF1570 domain-containing protein</fullName>
    </recommendedName>
</protein>
<dbReference type="InterPro" id="IPR011464">
    <property type="entry name" value="DUF1570"/>
</dbReference>
<name>A0A0F9FXT7_9ZZZZ</name>
<reference evidence="2" key="1">
    <citation type="journal article" date="2015" name="Nature">
        <title>Complex archaea that bridge the gap between prokaryotes and eukaryotes.</title>
        <authorList>
            <person name="Spang A."/>
            <person name="Saw J.H."/>
            <person name="Jorgensen S.L."/>
            <person name="Zaremba-Niedzwiedzka K."/>
            <person name="Martijn J."/>
            <person name="Lind A.E."/>
            <person name="van Eijk R."/>
            <person name="Schleper C."/>
            <person name="Guy L."/>
            <person name="Ettema T.J."/>
        </authorList>
    </citation>
    <scope>NUCLEOTIDE SEQUENCE</scope>
</reference>
<feature type="non-terminal residue" evidence="2">
    <location>
        <position position="1"/>
    </location>
</feature>
<sequence length="464" mass="54979">ELWRHDQQIARFQGEKGVFELVTLNHLIPQKLPLINNHHVIESDYHDALDSLNIKWNDENIRTWVELFAGEVDSTVKRIRGMYLRYNYVRFTFKELPHEEKQAFVLGFPEGKKIFFLFRFKKGLSRSEVDNAIWSLLKTVLITGKRSVQVSKARDFQSYRTNVREKKSSKFGATRKRVTSEIKNLKDWWYVETKNYVIKSNLTYKNRDLALLIQKDIEIMRKAYTAFFPPIKEIDEVSVVAVFKSREEYQQYIPANLSWSGGVWMPDRKELVISPNYIGNRKGSNAEMLPTVYHEALHQYLFYALDYVTSPMWFNEGHAMLFETCKIDRTRKTVVVRENAQRMRVLEPLIKNNRLNLEEVMSLSPNEFYQEDNLEKNYAVSWALVYFFRKAGHLYKDRNYENVCDVILQELIKTRDWQKAAMTGMATINMKELNNDFLNFWTSKSKRRIAANYGLFDRQGNRAK</sequence>
<dbReference type="EMBL" id="LAZR01019809">
    <property type="protein sequence ID" value="KKL91148.1"/>
    <property type="molecule type" value="Genomic_DNA"/>
</dbReference>
<evidence type="ECO:0000259" key="1">
    <source>
        <dbReference type="Pfam" id="PF07607"/>
    </source>
</evidence>
<proteinExistence type="predicted"/>
<gene>
    <name evidence="2" type="ORF">LCGC14_1897600</name>
</gene>
<comment type="caution">
    <text evidence="2">The sequence shown here is derived from an EMBL/GenBank/DDBJ whole genome shotgun (WGS) entry which is preliminary data.</text>
</comment>
<accession>A0A0F9FXT7</accession>
<dbReference type="Pfam" id="PF07607">
    <property type="entry name" value="DUF1570"/>
    <property type="match status" value="1"/>
</dbReference>
<feature type="domain" description="DUF1570" evidence="1">
    <location>
        <begin position="290"/>
        <end position="390"/>
    </location>
</feature>
<organism evidence="2">
    <name type="scientific">marine sediment metagenome</name>
    <dbReference type="NCBI Taxonomy" id="412755"/>
    <lineage>
        <taxon>unclassified sequences</taxon>
        <taxon>metagenomes</taxon>
        <taxon>ecological metagenomes</taxon>
    </lineage>
</organism>
<dbReference type="AlphaFoldDB" id="A0A0F9FXT7"/>
<evidence type="ECO:0000313" key="2">
    <source>
        <dbReference type="EMBL" id="KKL91148.1"/>
    </source>
</evidence>